<comment type="caution">
    <text evidence="1">The sequence shown here is derived from an EMBL/GenBank/DDBJ whole genome shotgun (WGS) entry which is preliminary data.</text>
</comment>
<gene>
    <name evidence="1" type="ORF">FIM25_04315</name>
</gene>
<dbReference type="RefSeq" id="WP_139446671.1">
    <property type="nucleotide sequence ID" value="NZ_VDMB01000003.1"/>
</dbReference>
<reference evidence="1 2" key="1">
    <citation type="submission" date="2019-06" db="EMBL/GenBank/DDBJ databases">
        <title>Desulfobotulus mexicanus sp. nov., a novel sulfate-reducing bacterium isolated from the sediment of an alkaline crater lake in Mexico.</title>
        <authorList>
            <person name="Hirschler-Rea A."/>
        </authorList>
    </citation>
    <scope>NUCLEOTIDE SEQUENCE [LARGE SCALE GENOMIC DNA]</scope>
    <source>
        <strain evidence="1 2">PAR22N</strain>
    </source>
</reference>
<evidence type="ECO:0000313" key="1">
    <source>
        <dbReference type="EMBL" id="TYT75668.1"/>
    </source>
</evidence>
<name>A0A5Q4VFB3_9BACT</name>
<dbReference type="EMBL" id="VDMB01000003">
    <property type="protein sequence ID" value="TYT75668.1"/>
    <property type="molecule type" value="Genomic_DNA"/>
</dbReference>
<protein>
    <submittedName>
        <fullName evidence="1">Uncharacterized protein</fullName>
    </submittedName>
</protein>
<sequence length="141" mass="16637">MDDDRRSVVDRRSSAHSCVDGILVACRRIRRLLVEWLWDHGGTDVARIISTRNRILDAHWGMWNEVLGYDIRMLQENPSGFYIDHEERHDLIDEVEDVGAARRIVRLHRPTRGPLTMDIFMLQKDDRLFSFIKILTENPQK</sequence>
<proteinExistence type="predicted"/>
<dbReference type="Proteomes" id="UP000321899">
    <property type="component" value="Unassembled WGS sequence"/>
</dbReference>
<dbReference type="AlphaFoldDB" id="A0A5Q4VFB3"/>
<accession>A0A5Q4VFB3</accession>
<organism evidence="1 2">
    <name type="scientific">Desulfobotulus mexicanus</name>
    <dbReference type="NCBI Taxonomy" id="2586642"/>
    <lineage>
        <taxon>Bacteria</taxon>
        <taxon>Pseudomonadati</taxon>
        <taxon>Thermodesulfobacteriota</taxon>
        <taxon>Desulfobacteria</taxon>
        <taxon>Desulfobacterales</taxon>
        <taxon>Desulfobacteraceae</taxon>
        <taxon>Desulfobotulus</taxon>
    </lineage>
</organism>
<keyword evidence="2" id="KW-1185">Reference proteome</keyword>
<evidence type="ECO:0000313" key="2">
    <source>
        <dbReference type="Proteomes" id="UP000321899"/>
    </source>
</evidence>